<sequence>MYTYMYMYSQSLPIIQVASSNEEDYISGGDMDMSKTKSNKRDLDSKSSHASNSNNNANNSGDSKLNHGNDINNVESGYISPSKRRTPRNQLAMGALKNDASPMFANSAAAQMMTPLTQIPDDSYEK</sequence>
<evidence type="ECO:0000256" key="1">
    <source>
        <dbReference type="SAM" id="MobiDB-lite"/>
    </source>
</evidence>
<dbReference type="EMBL" id="ASPP01013672">
    <property type="protein sequence ID" value="ETO19437.1"/>
    <property type="molecule type" value="Genomic_DNA"/>
</dbReference>
<reference evidence="2 3" key="1">
    <citation type="journal article" date="2013" name="Curr. Biol.">
        <title>The Genome of the Foraminiferan Reticulomyxa filosa.</title>
        <authorList>
            <person name="Glockner G."/>
            <person name="Hulsmann N."/>
            <person name="Schleicher M."/>
            <person name="Noegel A.A."/>
            <person name="Eichinger L."/>
            <person name="Gallinger C."/>
            <person name="Pawlowski J."/>
            <person name="Sierra R."/>
            <person name="Euteneuer U."/>
            <person name="Pillet L."/>
            <person name="Moustafa A."/>
            <person name="Platzer M."/>
            <person name="Groth M."/>
            <person name="Szafranski K."/>
            <person name="Schliwa M."/>
        </authorList>
    </citation>
    <scope>NUCLEOTIDE SEQUENCE [LARGE SCALE GENOMIC DNA]</scope>
</reference>
<accession>X6N2A8</accession>
<evidence type="ECO:0000313" key="2">
    <source>
        <dbReference type="EMBL" id="ETO19437.1"/>
    </source>
</evidence>
<organism evidence="2 3">
    <name type="scientific">Reticulomyxa filosa</name>
    <dbReference type="NCBI Taxonomy" id="46433"/>
    <lineage>
        <taxon>Eukaryota</taxon>
        <taxon>Sar</taxon>
        <taxon>Rhizaria</taxon>
        <taxon>Retaria</taxon>
        <taxon>Foraminifera</taxon>
        <taxon>Monothalamids</taxon>
        <taxon>Reticulomyxidae</taxon>
        <taxon>Reticulomyxa</taxon>
    </lineage>
</organism>
<name>X6N2A8_RETFI</name>
<keyword evidence="3" id="KW-1185">Reference proteome</keyword>
<comment type="caution">
    <text evidence="2">The sequence shown here is derived from an EMBL/GenBank/DDBJ whole genome shotgun (WGS) entry which is preliminary data.</text>
</comment>
<proteinExistence type="predicted"/>
<evidence type="ECO:0000313" key="3">
    <source>
        <dbReference type="Proteomes" id="UP000023152"/>
    </source>
</evidence>
<protein>
    <submittedName>
        <fullName evidence="2">Uncharacterized protein</fullName>
    </submittedName>
</protein>
<feature type="compositionally biased region" description="Low complexity" evidence="1">
    <location>
        <begin position="48"/>
        <end position="63"/>
    </location>
</feature>
<dbReference type="Proteomes" id="UP000023152">
    <property type="component" value="Unassembled WGS sequence"/>
</dbReference>
<gene>
    <name evidence="2" type="ORF">RFI_17792</name>
</gene>
<feature type="region of interest" description="Disordered" evidence="1">
    <location>
        <begin position="24"/>
        <end position="90"/>
    </location>
</feature>
<dbReference type="AlphaFoldDB" id="X6N2A8"/>
<feature type="compositionally biased region" description="Basic and acidic residues" evidence="1">
    <location>
        <begin position="32"/>
        <end position="47"/>
    </location>
</feature>